<protein>
    <submittedName>
        <fullName evidence="2">Pyridoxamine 5'-phosphate oxidase family protein</fullName>
    </submittedName>
</protein>
<name>A0ABS9LWY3_9BRAD</name>
<gene>
    <name evidence="2" type="ORF">L6637_31725</name>
</gene>
<dbReference type="NCBIfam" id="TIGR04025">
    <property type="entry name" value="PPOX_FMN_DR2398"/>
    <property type="match status" value="1"/>
</dbReference>
<evidence type="ECO:0000259" key="1">
    <source>
        <dbReference type="Pfam" id="PF01243"/>
    </source>
</evidence>
<dbReference type="PANTHER" id="PTHR42815">
    <property type="entry name" value="FAD-BINDING, PUTATIVE (AFU_ORTHOLOGUE AFUA_6G07600)-RELATED"/>
    <property type="match status" value="1"/>
</dbReference>
<organism evidence="2 3">
    <name type="scientific">Bradyrhizobium zhengyangense</name>
    <dbReference type="NCBI Taxonomy" id="2911009"/>
    <lineage>
        <taxon>Bacteria</taxon>
        <taxon>Pseudomonadati</taxon>
        <taxon>Pseudomonadota</taxon>
        <taxon>Alphaproteobacteria</taxon>
        <taxon>Hyphomicrobiales</taxon>
        <taxon>Nitrobacteraceae</taxon>
        <taxon>Bradyrhizobium</taxon>
    </lineage>
</organism>
<feature type="domain" description="Pyridoxamine 5'-phosphate oxidase N-terminal" evidence="1">
    <location>
        <begin position="33"/>
        <end position="154"/>
    </location>
</feature>
<keyword evidence="3" id="KW-1185">Reference proteome</keyword>
<sequence>MYQPAMPITNAAEVRAILGSPMPNQVNKVIDHIDDHCRAWIARTPFIVISSIGAAGAMDISPKGDPPGFVRVLDKHTLAVPDRIGNHRGDTVLNILDNPSVGIVFIIPMRREVVRVSGTASLAQDPGLLEDMAVNGKHPDLAIVVRVREAFFHCGKSVIRSGLWEPDRWKPVEGLPTYAQALKDHAASPDALDTIQARIDHNEAERLY</sequence>
<comment type="caution">
    <text evidence="2">The sequence shown here is derived from an EMBL/GenBank/DDBJ whole genome shotgun (WGS) entry which is preliminary data.</text>
</comment>
<dbReference type="Gene3D" id="2.30.110.10">
    <property type="entry name" value="Electron Transport, Fmn-binding Protein, Chain A"/>
    <property type="match status" value="1"/>
</dbReference>
<reference evidence="2" key="1">
    <citation type="submission" date="2022-01" db="EMBL/GenBank/DDBJ databases">
        <title>Genome sequnece data of strain Bradyrhizobium sp. nov.</title>
        <authorList>
            <person name="Zhang J."/>
        </authorList>
    </citation>
    <scope>NUCLEOTIDE SEQUENCE</scope>
    <source>
        <strain evidence="2">WYCCWR 12774</strain>
    </source>
</reference>
<dbReference type="SUPFAM" id="SSF50475">
    <property type="entry name" value="FMN-binding split barrel"/>
    <property type="match status" value="1"/>
</dbReference>
<dbReference type="RefSeq" id="WP_237872987.1">
    <property type="nucleotide sequence ID" value="NZ_JAKLUA010000014.1"/>
</dbReference>
<dbReference type="InterPro" id="IPR024029">
    <property type="entry name" value="Pyridox_Oxase_FMN-dep"/>
</dbReference>
<evidence type="ECO:0000313" key="2">
    <source>
        <dbReference type="EMBL" id="MCG2671533.1"/>
    </source>
</evidence>
<proteinExistence type="predicted"/>
<dbReference type="Proteomes" id="UP001139012">
    <property type="component" value="Unassembled WGS sequence"/>
</dbReference>
<dbReference type="EMBL" id="JAKLUA010000014">
    <property type="protein sequence ID" value="MCG2671533.1"/>
    <property type="molecule type" value="Genomic_DNA"/>
</dbReference>
<dbReference type="Pfam" id="PF01243">
    <property type="entry name" value="PNPOx_N"/>
    <property type="match status" value="1"/>
</dbReference>
<dbReference type="InterPro" id="IPR011576">
    <property type="entry name" value="Pyridox_Oxase_N"/>
</dbReference>
<dbReference type="InterPro" id="IPR012349">
    <property type="entry name" value="Split_barrel_FMN-bd"/>
</dbReference>
<dbReference type="PANTHER" id="PTHR42815:SF2">
    <property type="entry name" value="FAD-BINDING, PUTATIVE (AFU_ORTHOLOGUE AFUA_6G07600)-RELATED"/>
    <property type="match status" value="1"/>
</dbReference>
<evidence type="ECO:0000313" key="3">
    <source>
        <dbReference type="Proteomes" id="UP001139012"/>
    </source>
</evidence>
<accession>A0ABS9LWY3</accession>